<dbReference type="InterPro" id="IPR001005">
    <property type="entry name" value="SANT/Myb"/>
</dbReference>
<evidence type="ECO:0000256" key="4">
    <source>
        <dbReference type="ARBA" id="ARBA00023242"/>
    </source>
</evidence>
<feature type="region of interest" description="Disordered" evidence="6">
    <location>
        <begin position="1259"/>
        <end position="1308"/>
    </location>
</feature>
<dbReference type="SMART" id="SM00490">
    <property type="entry name" value="HELICc"/>
    <property type="match status" value="1"/>
</dbReference>
<protein>
    <recommendedName>
        <fullName evidence="12">Chromatin-remodeling complex ATPase chain</fullName>
    </recommendedName>
</protein>
<evidence type="ECO:0008006" key="12">
    <source>
        <dbReference type="Google" id="ProtNLM"/>
    </source>
</evidence>
<comment type="subcellular location">
    <subcellularLocation>
        <location evidence="1">Nucleus</location>
    </subcellularLocation>
</comment>
<evidence type="ECO:0000259" key="8">
    <source>
        <dbReference type="PROSITE" id="PS51192"/>
    </source>
</evidence>
<keyword evidence="3" id="KW-0378">Hydrolase</keyword>
<dbReference type="Gene3D" id="3.40.50.10810">
    <property type="entry name" value="Tandem AAA-ATPase domain"/>
    <property type="match status" value="1"/>
</dbReference>
<feature type="DNA-binding region" description="HMG box" evidence="5">
    <location>
        <begin position="1312"/>
        <end position="1381"/>
    </location>
</feature>
<keyword evidence="11" id="KW-1185">Reference proteome</keyword>
<dbReference type="SMART" id="SM00717">
    <property type="entry name" value="SANT"/>
    <property type="match status" value="2"/>
</dbReference>
<dbReference type="GeneID" id="20653509"/>
<evidence type="ECO:0000256" key="5">
    <source>
        <dbReference type="PROSITE-ProRule" id="PRU00267"/>
    </source>
</evidence>
<name>G4YQN8_PHYSP</name>
<evidence type="ECO:0000256" key="1">
    <source>
        <dbReference type="ARBA" id="ARBA00004123"/>
    </source>
</evidence>
<dbReference type="InterPro" id="IPR036910">
    <property type="entry name" value="HMG_box_dom_sf"/>
</dbReference>
<dbReference type="PANTHER" id="PTHR45623:SF49">
    <property type="entry name" value="SWI_SNF-RELATED MATRIX-ASSOCIATED ACTIN-DEPENDENT REGULATOR OF CHROMATIN SUBFAMILY A MEMBER 5"/>
    <property type="match status" value="1"/>
</dbReference>
<dbReference type="SMART" id="SM00398">
    <property type="entry name" value="HMG"/>
    <property type="match status" value="2"/>
</dbReference>
<dbReference type="InterPro" id="IPR001650">
    <property type="entry name" value="Helicase_C-like"/>
</dbReference>
<proteinExistence type="inferred from homology"/>
<feature type="region of interest" description="Disordered" evidence="6">
    <location>
        <begin position="210"/>
        <end position="251"/>
    </location>
</feature>
<sequence>MAKGEVEESRADWVAVEAQFQNGEGGANQPAKAKTAYMFFQKHAMDAVKSDLQARAAERNEPMELGSISKEISARWAQLSAGEREEFVELAAADKKRYDDECRARDEEVERERARKREELYGAVEGKRERKKTKPKRQPRELTEKQLEAKRLRQEIRQQEIDERDELKAEEKRQKDELAKKKSEIASARLKYLLSQSDIFAHFSGQVKNKKGKKGAALDADADAETGDGKGKKKGKKRANDEEDEMDSSHHVGVRLTKQPSVIKFGTMRAYQLEGLSWMVNLAHQGINGILADEMGLGKTLQTISVLAYFYEFENVTGPHIVLVPKSTLSNWLAEFERWCPSLRAVKFHGNKEERQRVVQEVLCPGLPDSKRKFDVCVTTFEMCLKEKTALCKFAWRYLIIDEAHRIKNESSQFSTVVRMLDTEHRLLLTGTPLQNNLHELWALLNFLLPDVFASSQEFDDWFNLDVDDDEAKKQMISQLHKILRPFMLRRLKADVEKSLPPKKETLLFVGMSEMQKVLYKSLLLRDMNTIMGGAGGVSKSALQNIVMQLRKCCGHPYLFEGQEDRTLDPLGEHVVDNCGKMVLMDKLLKKLKQRGSRVLIFTQMTRVLDIMEDFCRMRQYDYCRIDGQTSYEDRESSIDEYNKPNSSKFLFLLSTRAGGLGINLYTADVVILYDSDWNPQADLQAQDRAHRIGQKKEVNVYRLVTTDSVEEKIIERAQQKLKLDAMVVQQGRLQEKQAKLSKNDMLEMIRFGADQVFRTTDSTITDEDIDAILAKGEQRTEEMKQKMQAHDKGDMLDFKLDGGGCQNHDGVDYSNEKERQEELKRLADAELARQMAEGMGKRERRTVLRSNHVSLESKHRSKQKQLPKALRLPRMDEWQFYNRKRLIELHEIECANYEQAKAEMEKPPLPPHAQYLTEEQLKEKEQLLSEAYGDWNKPQFFLFIKLLARYGRGNIEAVAREMMKPLEEVERYSKIFLARGQDELSDWHKIMKSIEKGESKLLEIERLTEETARKVKRYANPWEDMPINYQGKGGKVFTEEEDRVLLCLVNQFGYGAWDRIKQEICSMEMFAFDYYLRSRTAAEIGRRCDSLMRICGKDNADLEIREKKEHDARHVLQEQREKLDRQLAAARADVKQHQSRVDELIMKEAKRMQMQREAKRAKKRKERDQNEEMVDQHTEALVSFLLKATSMDAAKVALDFSAKIREEKHEELQPSYVLKKIRQVAEQDERATKGALAWTIKEEFANFGLKKESKVLKQEHMTDVSGSSSTPVKSEDKSRLPRSPWSPTAMKHQQKVKKEKKVKKEGSLNRVRKPRTAYVLYSLASRVEVKKSLGENAQMVEVMRVISQNWKEMSPEDKAPWVDAAREDELRYENEMNETTA</sequence>
<dbReference type="InterPro" id="IPR009071">
    <property type="entry name" value="HMG_box_dom"/>
</dbReference>
<dbReference type="KEGG" id="psoj:PHYSODRAFT_467062"/>
<dbReference type="InterPro" id="IPR009057">
    <property type="entry name" value="Homeodomain-like_sf"/>
</dbReference>
<dbReference type="GO" id="GO:0031491">
    <property type="term" value="F:nucleosome binding"/>
    <property type="evidence" value="ECO:0007669"/>
    <property type="project" value="InterPro"/>
</dbReference>
<dbReference type="InterPro" id="IPR014001">
    <property type="entry name" value="Helicase_ATP-bd"/>
</dbReference>
<keyword evidence="4 5" id="KW-0539">Nucleus</keyword>
<accession>G4YQN8</accession>
<keyword evidence="5" id="KW-0238">DNA-binding</keyword>
<dbReference type="Gene3D" id="1.10.10.60">
    <property type="entry name" value="Homeodomain-like"/>
    <property type="match status" value="2"/>
</dbReference>
<feature type="domain" description="Helicase ATP-binding" evidence="8">
    <location>
        <begin position="280"/>
        <end position="451"/>
    </location>
</feature>
<dbReference type="Pfam" id="PF09111">
    <property type="entry name" value="SLIDE"/>
    <property type="match status" value="1"/>
</dbReference>
<dbReference type="RefSeq" id="XP_009517577.1">
    <property type="nucleotide sequence ID" value="XM_009519282.1"/>
</dbReference>
<dbReference type="InterPro" id="IPR044754">
    <property type="entry name" value="Isw1/2_DEXHc"/>
</dbReference>
<dbReference type="SMART" id="SM00487">
    <property type="entry name" value="DEXDc"/>
    <property type="match status" value="1"/>
</dbReference>
<dbReference type="SUPFAM" id="SSF52540">
    <property type="entry name" value="P-loop containing nucleoside triphosphate hydrolases"/>
    <property type="match status" value="2"/>
</dbReference>
<dbReference type="FunFam" id="3.40.50.300:FF:000082">
    <property type="entry name" value="ISWI chromatin remodeling complex ATPase ISW1"/>
    <property type="match status" value="1"/>
</dbReference>
<dbReference type="GO" id="GO:0005634">
    <property type="term" value="C:nucleus"/>
    <property type="evidence" value="ECO:0007669"/>
    <property type="project" value="UniProtKB-SubCell"/>
</dbReference>
<evidence type="ECO:0000256" key="2">
    <source>
        <dbReference type="ARBA" id="ARBA00009687"/>
    </source>
</evidence>
<evidence type="ECO:0000313" key="11">
    <source>
        <dbReference type="Proteomes" id="UP000002640"/>
    </source>
</evidence>
<feature type="compositionally biased region" description="Basic and acidic residues" evidence="6">
    <location>
        <begin position="138"/>
        <end position="181"/>
    </location>
</feature>
<dbReference type="InterPro" id="IPR000330">
    <property type="entry name" value="SNF2_N"/>
</dbReference>
<evidence type="ECO:0000256" key="6">
    <source>
        <dbReference type="SAM" id="MobiDB-lite"/>
    </source>
</evidence>
<feature type="region of interest" description="Disordered" evidence="6">
    <location>
        <begin position="1156"/>
        <end position="1175"/>
    </location>
</feature>
<dbReference type="Pfam" id="PF00176">
    <property type="entry name" value="SNF2-rel_dom"/>
    <property type="match status" value="1"/>
</dbReference>
<dbReference type="PROSITE" id="PS51192">
    <property type="entry name" value="HELICASE_ATP_BIND_1"/>
    <property type="match status" value="1"/>
</dbReference>
<dbReference type="EMBL" id="JH159151">
    <property type="protein sequence ID" value="EGZ30302.1"/>
    <property type="molecule type" value="Genomic_DNA"/>
</dbReference>
<dbReference type="Gene3D" id="1.10.30.10">
    <property type="entry name" value="High mobility group box domain"/>
    <property type="match status" value="2"/>
</dbReference>
<dbReference type="PROSITE" id="PS51194">
    <property type="entry name" value="HELICASE_CTER"/>
    <property type="match status" value="1"/>
</dbReference>
<dbReference type="CDD" id="cd17997">
    <property type="entry name" value="DEXHc_SMARCA1_SMARCA5"/>
    <property type="match status" value="1"/>
</dbReference>
<dbReference type="Proteomes" id="UP000002640">
    <property type="component" value="Unassembled WGS sequence"/>
</dbReference>
<feature type="compositionally biased region" description="Basic and acidic residues" evidence="6">
    <location>
        <begin position="101"/>
        <end position="128"/>
    </location>
</feature>
<dbReference type="PANTHER" id="PTHR45623">
    <property type="entry name" value="CHROMODOMAIN-HELICASE-DNA-BINDING PROTEIN 3-RELATED-RELATED"/>
    <property type="match status" value="1"/>
</dbReference>
<dbReference type="CDD" id="cd00167">
    <property type="entry name" value="SANT"/>
    <property type="match status" value="1"/>
</dbReference>
<feature type="region of interest" description="Disordered" evidence="6">
    <location>
        <begin position="101"/>
        <end position="181"/>
    </location>
</feature>
<evidence type="ECO:0000256" key="3">
    <source>
        <dbReference type="ARBA" id="ARBA00022801"/>
    </source>
</evidence>
<dbReference type="CDD" id="cd00084">
    <property type="entry name" value="HMG-box_SF"/>
    <property type="match status" value="2"/>
</dbReference>
<dbReference type="InterPro" id="IPR049730">
    <property type="entry name" value="SNF2/RAD54-like_C"/>
</dbReference>
<feature type="DNA-binding region" description="HMG box" evidence="5">
    <location>
        <begin position="30"/>
        <end position="106"/>
    </location>
</feature>
<dbReference type="SUPFAM" id="SSF46689">
    <property type="entry name" value="Homeodomain-like"/>
    <property type="match status" value="1"/>
</dbReference>
<dbReference type="PROSITE" id="PS50118">
    <property type="entry name" value="HMG_BOX_2"/>
    <property type="match status" value="2"/>
</dbReference>
<dbReference type="FunFam" id="3.40.50.10810:FF:000045">
    <property type="entry name" value="Putative chromatin-remodeling complex ATPase chain"/>
    <property type="match status" value="1"/>
</dbReference>
<organism evidence="10 11">
    <name type="scientific">Phytophthora sojae (strain P6497)</name>
    <name type="common">Soybean stem and root rot agent</name>
    <name type="synonym">Phytophthora megasperma f. sp. glycines</name>
    <dbReference type="NCBI Taxonomy" id="1094619"/>
    <lineage>
        <taxon>Eukaryota</taxon>
        <taxon>Sar</taxon>
        <taxon>Stramenopiles</taxon>
        <taxon>Oomycota</taxon>
        <taxon>Peronosporomycetes</taxon>
        <taxon>Peronosporales</taxon>
        <taxon>Peronosporaceae</taxon>
        <taxon>Phytophthora</taxon>
    </lineage>
</organism>
<dbReference type="OMA" id="PRMDEWQ"/>
<dbReference type="SUPFAM" id="SSF101224">
    <property type="entry name" value="HAND domain of the nucleosome remodeling ATPase ISWI"/>
    <property type="match status" value="1"/>
</dbReference>
<evidence type="ECO:0000259" key="7">
    <source>
        <dbReference type="PROSITE" id="PS50118"/>
    </source>
</evidence>
<dbReference type="SUPFAM" id="SSF47095">
    <property type="entry name" value="HMG-box"/>
    <property type="match status" value="2"/>
</dbReference>
<dbReference type="Pfam" id="PF00271">
    <property type="entry name" value="Helicase_C"/>
    <property type="match status" value="1"/>
</dbReference>
<feature type="domain" description="Helicase C-terminal" evidence="9">
    <location>
        <begin position="584"/>
        <end position="735"/>
    </location>
</feature>
<dbReference type="Gene3D" id="3.40.50.300">
    <property type="entry name" value="P-loop containing nucleotide triphosphate hydrolases"/>
    <property type="match status" value="1"/>
</dbReference>
<dbReference type="GO" id="GO:0005524">
    <property type="term" value="F:ATP binding"/>
    <property type="evidence" value="ECO:0007669"/>
    <property type="project" value="InterPro"/>
</dbReference>
<dbReference type="SMR" id="G4YQN8"/>
<dbReference type="GO" id="GO:0003677">
    <property type="term" value="F:DNA binding"/>
    <property type="evidence" value="ECO:0007669"/>
    <property type="project" value="UniProtKB-UniRule"/>
</dbReference>
<dbReference type="InterPro" id="IPR036306">
    <property type="entry name" value="ISWI_HAND-dom_sf"/>
</dbReference>
<dbReference type="STRING" id="1094619.G4YQN8"/>
<feature type="domain" description="HMG box" evidence="7">
    <location>
        <begin position="1312"/>
        <end position="1381"/>
    </location>
</feature>
<feature type="domain" description="HMG box" evidence="7">
    <location>
        <begin position="30"/>
        <end position="106"/>
    </location>
</feature>
<dbReference type="GO" id="GO:0016887">
    <property type="term" value="F:ATP hydrolysis activity"/>
    <property type="evidence" value="ECO:0007669"/>
    <property type="project" value="TreeGrafter"/>
</dbReference>
<dbReference type="InterPro" id="IPR027417">
    <property type="entry name" value="P-loop_NTPase"/>
</dbReference>
<dbReference type="GO" id="GO:0042393">
    <property type="term" value="F:histone binding"/>
    <property type="evidence" value="ECO:0007669"/>
    <property type="project" value="TreeGrafter"/>
</dbReference>
<gene>
    <name evidence="10" type="ORF">PHYSODRAFT_467062</name>
</gene>
<reference evidence="10 11" key="1">
    <citation type="journal article" date="2006" name="Science">
        <title>Phytophthora genome sequences uncover evolutionary origins and mechanisms of pathogenesis.</title>
        <authorList>
            <person name="Tyler B.M."/>
            <person name="Tripathy S."/>
            <person name="Zhang X."/>
            <person name="Dehal P."/>
            <person name="Jiang R.H."/>
            <person name="Aerts A."/>
            <person name="Arredondo F.D."/>
            <person name="Baxter L."/>
            <person name="Bensasson D."/>
            <person name="Beynon J.L."/>
            <person name="Chapman J."/>
            <person name="Damasceno C.M."/>
            <person name="Dorrance A.E."/>
            <person name="Dou D."/>
            <person name="Dickerman A.W."/>
            <person name="Dubchak I.L."/>
            <person name="Garbelotto M."/>
            <person name="Gijzen M."/>
            <person name="Gordon S.G."/>
            <person name="Govers F."/>
            <person name="Grunwald N.J."/>
            <person name="Huang W."/>
            <person name="Ivors K.L."/>
            <person name="Jones R.W."/>
            <person name="Kamoun S."/>
            <person name="Krampis K."/>
            <person name="Lamour K.H."/>
            <person name="Lee M.K."/>
            <person name="McDonald W.H."/>
            <person name="Medina M."/>
            <person name="Meijer H.J."/>
            <person name="Nordberg E.K."/>
            <person name="Maclean D.J."/>
            <person name="Ospina-Giraldo M.D."/>
            <person name="Morris P.F."/>
            <person name="Phuntumart V."/>
            <person name="Putnam N.H."/>
            <person name="Rash S."/>
            <person name="Rose J.K."/>
            <person name="Sakihama Y."/>
            <person name="Salamov A.A."/>
            <person name="Savidor A."/>
            <person name="Scheuring C.F."/>
            <person name="Smith B.M."/>
            <person name="Sobral B.W."/>
            <person name="Terry A."/>
            <person name="Torto-Alalibo T.A."/>
            <person name="Win J."/>
            <person name="Xu Z."/>
            <person name="Zhang H."/>
            <person name="Grigoriev I.V."/>
            <person name="Rokhsar D.S."/>
            <person name="Boore J.L."/>
        </authorList>
    </citation>
    <scope>NUCLEOTIDE SEQUENCE [LARGE SCALE GENOMIC DNA]</scope>
    <source>
        <strain evidence="10 11">P6497</strain>
    </source>
</reference>
<dbReference type="InterPro" id="IPR015195">
    <property type="entry name" value="SLIDE"/>
</dbReference>
<evidence type="ECO:0000313" key="10">
    <source>
        <dbReference type="EMBL" id="EGZ30302.1"/>
    </source>
</evidence>
<dbReference type="GO" id="GO:0034728">
    <property type="term" value="P:nucleosome organization"/>
    <property type="evidence" value="ECO:0007669"/>
    <property type="project" value="TreeGrafter"/>
</dbReference>
<evidence type="ECO:0000259" key="9">
    <source>
        <dbReference type="PROSITE" id="PS51194"/>
    </source>
</evidence>
<dbReference type="Pfam" id="PF09011">
    <property type="entry name" value="HMG_box_2"/>
    <property type="match status" value="2"/>
</dbReference>
<dbReference type="CDD" id="cd18793">
    <property type="entry name" value="SF2_C_SNF"/>
    <property type="match status" value="1"/>
</dbReference>
<feature type="compositionally biased region" description="Basic residues" evidence="6">
    <location>
        <begin position="1293"/>
        <end position="1302"/>
    </location>
</feature>
<dbReference type="InterPro" id="IPR038718">
    <property type="entry name" value="SNF2-like_sf"/>
</dbReference>
<dbReference type="InParanoid" id="G4YQN8"/>
<dbReference type="GO" id="GO:0000785">
    <property type="term" value="C:chromatin"/>
    <property type="evidence" value="ECO:0007669"/>
    <property type="project" value="TreeGrafter"/>
</dbReference>
<comment type="similarity">
    <text evidence="2">Belongs to the SNF2/RAD54 helicase family. ISWI subfamily.</text>
</comment>
<dbReference type="GO" id="GO:0140658">
    <property type="term" value="F:ATP-dependent chromatin remodeler activity"/>
    <property type="evidence" value="ECO:0007669"/>
    <property type="project" value="TreeGrafter"/>
</dbReference>